<evidence type="ECO:0000256" key="2">
    <source>
        <dbReference type="ARBA" id="ARBA00022688"/>
    </source>
</evidence>
<proteinExistence type="inferred from homology"/>
<organism evidence="5 6">
    <name type="scientific">Sinobacterium caligoides</name>
    <dbReference type="NCBI Taxonomy" id="933926"/>
    <lineage>
        <taxon>Bacteria</taxon>
        <taxon>Pseudomonadati</taxon>
        <taxon>Pseudomonadota</taxon>
        <taxon>Gammaproteobacteria</taxon>
        <taxon>Cellvibrionales</taxon>
        <taxon>Spongiibacteraceae</taxon>
        <taxon>Sinobacterium</taxon>
    </lineage>
</organism>
<dbReference type="Pfam" id="PF04345">
    <property type="entry name" value="Chor_lyase"/>
    <property type="match status" value="1"/>
</dbReference>
<dbReference type="UniPathway" id="UPA00232"/>
<accession>A0A3N2DH13</accession>
<dbReference type="OrthoDB" id="9789493at2"/>
<feature type="binding site" evidence="4">
    <location>
        <position position="89"/>
    </location>
    <ligand>
        <name>substrate</name>
    </ligand>
</feature>
<comment type="caution">
    <text evidence="5">The sequence shown here is derived from an EMBL/GenBank/DDBJ whole genome shotgun (WGS) entry which is preliminary data.</text>
</comment>
<comment type="subcellular location">
    <subcellularLocation>
        <location evidence="4">Cytoplasm</location>
    </subcellularLocation>
</comment>
<dbReference type="RefSeq" id="WP_123713646.1">
    <property type="nucleotide sequence ID" value="NZ_RKHR01000006.1"/>
</dbReference>
<feature type="binding site" evidence="4">
    <location>
        <position position="182"/>
    </location>
    <ligand>
        <name>substrate</name>
    </ligand>
</feature>
<evidence type="ECO:0000313" key="5">
    <source>
        <dbReference type="EMBL" id="ROR99085.1"/>
    </source>
</evidence>
<name>A0A3N2DH13_9GAMM</name>
<dbReference type="InterPro" id="IPR028978">
    <property type="entry name" value="Chorismate_lyase_/UTRA_dom_sf"/>
</dbReference>
<dbReference type="EC" id="4.1.3.40" evidence="4"/>
<dbReference type="SUPFAM" id="SSF64288">
    <property type="entry name" value="Chorismate lyase-like"/>
    <property type="match status" value="1"/>
</dbReference>
<dbReference type="PANTHER" id="PTHR38683">
    <property type="entry name" value="CHORISMATE PYRUVATE-LYASE"/>
    <property type="match status" value="1"/>
</dbReference>
<dbReference type="InterPro" id="IPR007440">
    <property type="entry name" value="Chorismate--pyruvate_lyase"/>
</dbReference>
<dbReference type="GO" id="GO:0005829">
    <property type="term" value="C:cytosol"/>
    <property type="evidence" value="ECO:0007669"/>
    <property type="project" value="TreeGrafter"/>
</dbReference>
<keyword evidence="4" id="KW-0670">Pyruvate</keyword>
<gene>
    <name evidence="4" type="primary">ubiC</name>
    <name evidence="5" type="ORF">EDC56_3325</name>
</gene>
<reference evidence="5 6" key="1">
    <citation type="submission" date="2018-11" db="EMBL/GenBank/DDBJ databases">
        <title>Genomic Encyclopedia of Type Strains, Phase IV (KMG-IV): sequencing the most valuable type-strain genomes for metagenomic binning, comparative biology and taxonomic classification.</title>
        <authorList>
            <person name="Goeker M."/>
        </authorList>
    </citation>
    <scope>NUCLEOTIDE SEQUENCE [LARGE SCALE GENOMIC DNA]</scope>
    <source>
        <strain evidence="5 6">DSM 100316</strain>
    </source>
</reference>
<dbReference type="EMBL" id="RKHR01000006">
    <property type="protein sequence ID" value="ROR99085.1"/>
    <property type="molecule type" value="Genomic_DNA"/>
</dbReference>
<protein>
    <recommendedName>
        <fullName evidence="4">Probable chorismate pyruvate-lyase</fullName>
        <shortName evidence="4">CL</shortName>
        <shortName evidence="4">CPL</shortName>
        <ecNumber evidence="4">4.1.3.40</ecNumber>
    </recommendedName>
</protein>
<keyword evidence="1 4" id="KW-0963">Cytoplasm</keyword>
<evidence type="ECO:0000256" key="1">
    <source>
        <dbReference type="ARBA" id="ARBA00022490"/>
    </source>
</evidence>
<evidence type="ECO:0000256" key="3">
    <source>
        <dbReference type="ARBA" id="ARBA00023239"/>
    </source>
</evidence>
<comment type="pathway">
    <text evidence="4">Cofactor biosynthesis; ubiquinone biosynthesis.</text>
</comment>
<keyword evidence="3 4" id="KW-0456">Lyase</keyword>
<dbReference type="GO" id="GO:0008813">
    <property type="term" value="F:chorismate lyase activity"/>
    <property type="evidence" value="ECO:0007669"/>
    <property type="project" value="UniProtKB-UniRule"/>
</dbReference>
<comment type="catalytic activity">
    <reaction evidence="4">
        <text>chorismate = 4-hydroxybenzoate + pyruvate</text>
        <dbReference type="Rhea" id="RHEA:16505"/>
        <dbReference type="ChEBI" id="CHEBI:15361"/>
        <dbReference type="ChEBI" id="CHEBI:17879"/>
        <dbReference type="ChEBI" id="CHEBI:29748"/>
        <dbReference type="EC" id="4.1.3.40"/>
    </reaction>
</comment>
<dbReference type="PANTHER" id="PTHR38683:SF1">
    <property type="entry name" value="CHORISMATE PYRUVATE-LYASE"/>
    <property type="match status" value="1"/>
</dbReference>
<dbReference type="GO" id="GO:0042866">
    <property type="term" value="P:pyruvate biosynthetic process"/>
    <property type="evidence" value="ECO:0007669"/>
    <property type="project" value="UniProtKB-UniRule"/>
</dbReference>
<comment type="function">
    <text evidence="4">Removes the pyruvyl group from chorismate, with concomitant aromatization of the ring, to provide 4-hydroxybenzoate (4HB) for the ubiquinone pathway.</text>
</comment>
<sequence length="199" mass="23499">MNTRIFYDHCQSHYQPNTDHWRNHRQFRLETLCSATRRWLLDESSLTQRLIRASNNHFRVELLRQDWGRPTLSEARALNISPRQICLIREVALLCHDQPWVYARSIIPHSTLSGRYRALKYLQTTPLGQWLFNEKSMRRHSFEVAQIASDSRLLPENLQGQGKLWGRRSKFELSGKPLLVCEVFLNNFIPETQTSDNIP</sequence>
<dbReference type="GO" id="GO:0006744">
    <property type="term" value="P:ubiquinone biosynthetic process"/>
    <property type="evidence" value="ECO:0007669"/>
    <property type="project" value="UniProtKB-UniRule"/>
</dbReference>
<keyword evidence="2 4" id="KW-0831">Ubiquinone biosynthesis</keyword>
<dbReference type="AlphaFoldDB" id="A0A3N2DH13"/>
<dbReference type="HAMAP" id="MF_01632">
    <property type="entry name" value="UbiC"/>
    <property type="match status" value="1"/>
</dbReference>
<dbReference type="Gene3D" id="3.40.1410.10">
    <property type="entry name" value="Chorismate lyase-like"/>
    <property type="match status" value="1"/>
</dbReference>
<evidence type="ECO:0000256" key="4">
    <source>
        <dbReference type="HAMAP-Rule" id="MF_01632"/>
    </source>
</evidence>
<dbReference type="Proteomes" id="UP000275394">
    <property type="component" value="Unassembled WGS sequence"/>
</dbReference>
<evidence type="ECO:0000313" key="6">
    <source>
        <dbReference type="Proteomes" id="UP000275394"/>
    </source>
</evidence>
<comment type="similarity">
    <text evidence="4">Belongs to the UbiC family.</text>
</comment>
<feature type="binding site" evidence="4">
    <location>
        <position position="127"/>
    </location>
    <ligand>
        <name>substrate</name>
    </ligand>
</feature>
<comment type="caution">
    <text evidence="4">Lacks conserved residue(s) required for the propagation of feature annotation.</text>
</comment>
<keyword evidence="6" id="KW-1185">Reference proteome</keyword>